<dbReference type="GO" id="GO:0006879">
    <property type="term" value="P:intracellular iron ion homeostasis"/>
    <property type="evidence" value="ECO:0007669"/>
    <property type="project" value="UniProtKB-KW"/>
</dbReference>
<dbReference type="EMBL" id="JH432185">
    <property type="status" value="NOT_ANNOTATED_CDS"/>
    <property type="molecule type" value="Genomic_DNA"/>
</dbReference>
<dbReference type="PANTHER" id="PTHR16821:SF2">
    <property type="entry name" value="FRATAXIN, MITOCHONDRIAL"/>
    <property type="match status" value="1"/>
</dbReference>
<dbReference type="HOGENOM" id="CLU_080880_4_3_1"/>
<evidence type="ECO:0000256" key="5">
    <source>
        <dbReference type="ARBA" id="ARBA00022448"/>
    </source>
</evidence>
<comment type="similarity">
    <text evidence="2">Belongs to the frataxin family.</text>
</comment>
<dbReference type="GO" id="GO:0008198">
    <property type="term" value="F:ferrous iron binding"/>
    <property type="evidence" value="ECO:0007669"/>
    <property type="project" value="TreeGrafter"/>
</dbReference>
<dbReference type="InterPro" id="IPR017789">
    <property type="entry name" value="Frataxin"/>
</dbReference>
<keyword evidence="5" id="KW-0813">Transport</keyword>
<evidence type="ECO:0000256" key="6">
    <source>
        <dbReference type="ARBA" id="ARBA00022496"/>
    </source>
</evidence>
<evidence type="ECO:0000256" key="4">
    <source>
        <dbReference type="ARBA" id="ARBA00022434"/>
    </source>
</evidence>
<evidence type="ECO:0000256" key="11">
    <source>
        <dbReference type="ARBA" id="ARBA00023128"/>
    </source>
</evidence>
<dbReference type="PANTHER" id="PTHR16821">
    <property type="entry name" value="FRATAXIN"/>
    <property type="match status" value="1"/>
</dbReference>
<dbReference type="GO" id="GO:0004322">
    <property type="term" value="F:ferroxidase activity"/>
    <property type="evidence" value="ECO:0007669"/>
    <property type="project" value="UniProtKB-EC"/>
</dbReference>
<comment type="catalytic activity">
    <reaction evidence="12">
        <text>4 Fe(2+) + O2 + 4 H(+) = 4 Fe(3+) + 2 H2O</text>
        <dbReference type="Rhea" id="RHEA:11148"/>
        <dbReference type="ChEBI" id="CHEBI:15377"/>
        <dbReference type="ChEBI" id="CHEBI:15378"/>
        <dbReference type="ChEBI" id="CHEBI:15379"/>
        <dbReference type="ChEBI" id="CHEBI:29033"/>
        <dbReference type="ChEBI" id="CHEBI:29034"/>
        <dbReference type="EC" id="1.16.3.1"/>
    </reaction>
</comment>
<dbReference type="PROSITE" id="PS01344">
    <property type="entry name" value="FRATAXIN_1"/>
    <property type="match status" value="1"/>
</dbReference>
<evidence type="ECO:0000256" key="9">
    <source>
        <dbReference type="ARBA" id="ARBA00023004"/>
    </source>
</evidence>
<comment type="subcellular location">
    <subcellularLocation>
        <location evidence="1">Mitochondrion</location>
    </subcellularLocation>
</comment>
<name>T1JFT7_STRMM</name>
<evidence type="ECO:0000313" key="14">
    <source>
        <dbReference type="Proteomes" id="UP000014500"/>
    </source>
</evidence>
<keyword evidence="10" id="KW-0406">Ion transport</keyword>
<evidence type="ECO:0000256" key="3">
    <source>
        <dbReference type="ARBA" id="ARBA00013107"/>
    </source>
</evidence>
<dbReference type="InterPro" id="IPR020895">
    <property type="entry name" value="Frataxin_CS"/>
</dbReference>
<dbReference type="GO" id="GO:0034986">
    <property type="term" value="F:iron chaperone activity"/>
    <property type="evidence" value="ECO:0007669"/>
    <property type="project" value="TreeGrafter"/>
</dbReference>
<sequence>MTAKNDATDSDVTYGDGVLTVKLGNDRGTYVINKQSPNRQIWLSSPLSGPKRYDFVDGRWVYLHDGVALHDLLTGEFNQIFKTDTNFTKCAYGRSSL</sequence>
<dbReference type="GO" id="GO:0005739">
    <property type="term" value="C:mitochondrion"/>
    <property type="evidence" value="ECO:0007669"/>
    <property type="project" value="UniProtKB-SubCell"/>
</dbReference>
<evidence type="ECO:0000256" key="12">
    <source>
        <dbReference type="ARBA" id="ARBA00047990"/>
    </source>
</evidence>
<evidence type="ECO:0000256" key="7">
    <source>
        <dbReference type="ARBA" id="ARBA00022946"/>
    </source>
</evidence>
<keyword evidence="8" id="KW-0560">Oxidoreductase</keyword>
<evidence type="ECO:0000256" key="2">
    <source>
        <dbReference type="ARBA" id="ARBA00008183"/>
    </source>
</evidence>
<dbReference type="InterPro" id="IPR002908">
    <property type="entry name" value="Frataxin/CyaY"/>
</dbReference>
<dbReference type="AlphaFoldDB" id="T1JFT7"/>
<dbReference type="SMART" id="SM01219">
    <property type="entry name" value="Frataxin_Cyay"/>
    <property type="match status" value="1"/>
</dbReference>
<dbReference type="GO" id="GO:0051537">
    <property type="term" value="F:2 iron, 2 sulfur cluster binding"/>
    <property type="evidence" value="ECO:0007669"/>
    <property type="project" value="TreeGrafter"/>
</dbReference>
<dbReference type="eggNOG" id="KOG3413">
    <property type="taxonomic scope" value="Eukaryota"/>
</dbReference>
<dbReference type="STRING" id="126957.T1JFT7"/>
<evidence type="ECO:0000256" key="8">
    <source>
        <dbReference type="ARBA" id="ARBA00023002"/>
    </source>
</evidence>
<dbReference type="PhylomeDB" id="T1JFT7"/>
<dbReference type="SUPFAM" id="SSF55387">
    <property type="entry name" value="Frataxin/Nqo15-like"/>
    <property type="match status" value="1"/>
</dbReference>
<dbReference type="NCBIfam" id="TIGR03421">
    <property type="entry name" value="FeS_CyaY"/>
    <property type="match status" value="1"/>
</dbReference>
<keyword evidence="14" id="KW-1185">Reference proteome</keyword>
<organism evidence="13 14">
    <name type="scientific">Strigamia maritima</name>
    <name type="common">European centipede</name>
    <name type="synonym">Geophilus maritimus</name>
    <dbReference type="NCBI Taxonomy" id="126957"/>
    <lineage>
        <taxon>Eukaryota</taxon>
        <taxon>Metazoa</taxon>
        <taxon>Ecdysozoa</taxon>
        <taxon>Arthropoda</taxon>
        <taxon>Myriapoda</taxon>
        <taxon>Chilopoda</taxon>
        <taxon>Pleurostigmophora</taxon>
        <taxon>Geophilomorpha</taxon>
        <taxon>Linotaeniidae</taxon>
        <taxon>Strigamia</taxon>
    </lineage>
</organism>
<keyword evidence="6" id="KW-0410">Iron transport</keyword>
<reference evidence="13" key="2">
    <citation type="submission" date="2015-02" db="UniProtKB">
        <authorList>
            <consortium name="EnsemblMetazoa"/>
        </authorList>
    </citation>
    <scope>IDENTIFICATION</scope>
</reference>
<keyword evidence="9" id="KW-0408">Iron</keyword>
<keyword evidence="4" id="KW-0409">Iron storage</keyword>
<dbReference type="GO" id="GO:0008199">
    <property type="term" value="F:ferric iron binding"/>
    <property type="evidence" value="ECO:0007669"/>
    <property type="project" value="InterPro"/>
</dbReference>
<dbReference type="PRINTS" id="PR00904">
    <property type="entry name" value="FRATAXIN"/>
</dbReference>
<evidence type="ECO:0000313" key="13">
    <source>
        <dbReference type="EnsemblMetazoa" id="SMAR012702-PA"/>
    </source>
</evidence>
<protein>
    <recommendedName>
        <fullName evidence="3">ferroxidase</fullName>
        <ecNumber evidence="3">1.16.3.1</ecNumber>
    </recommendedName>
</protein>
<dbReference type="Gene3D" id="3.30.920.10">
    <property type="entry name" value="Frataxin/CyaY"/>
    <property type="match status" value="1"/>
</dbReference>
<dbReference type="Pfam" id="PF01491">
    <property type="entry name" value="Frataxin_Cyay"/>
    <property type="match status" value="1"/>
</dbReference>
<dbReference type="PROSITE" id="PS50810">
    <property type="entry name" value="FRATAXIN_2"/>
    <property type="match status" value="1"/>
</dbReference>
<dbReference type="EC" id="1.16.3.1" evidence="3"/>
<dbReference type="OMA" id="DGISCHE"/>
<evidence type="ECO:0000256" key="10">
    <source>
        <dbReference type="ARBA" id="ARBA00023065"/>
    </source>
</evidence>
<accession>T1JFT7</accession>
<evidence type="ECO:0000256" key="1">
    <source>
        <dbReference type="ARBA" id="ARBA00004173"/>
    </source>
</evidence>
<reference evidence="14" key="1">
    <citation type="submission" date="2011-05" db="EMBL/GenBank/DDBJ databases">
        <authorList>
            <person name="Richards S.R."/>
            <person name="Qu J."/>
            <person name="Jiang H."/>
            <person name="Jhangiani S.N."/>
            <person name="Agravi P."/>
            <person name="Goodspeed R."/>
            <person name="Gross S."/>
            <person name="Mandapat C."/>
            <person name="Jackson L."/>
            <person name="Mathew T."/>
            <person name="Pu L."/>
            <person name="Thornton R."/>
            <person name="Saada N."/>
            <person name="Wilczek-Boney K.B."/>
            <person name="Lee S."/>
            <person name="Kovar C."/>
            <person name="Wu Y."/>
            <person name="Scherer S.E."/>
            <person name="Worley K.C."/>
            <person name="Muzny D.M."/>
            <person name="Gibbs R."/>
        </authorList>
    </citation>
    <scope>NUCLEOTIDE SEQUENCE</scope>
    <source>
        <strain evidence="14">Brora</strain>
    </source>
</reference>
<proteinExistence type="inferred from homology"/>
<dbReference type="NCBIfam" id="TIGR03422">
    <property type="entry name" value="mito_frataxin"/>
    <property type="match status" value="1"/>
</dbReference>
<keyword evidence="7" id="KW-0809">Transit peptide</keyword>
<dbReference type="GO" id="GO:0016226">
    <property type="term" value="P:iron-sulfur cluster assembly"/>
    <property type="evidence" value="ECO:0007669"/>
    <property type="project" value="InterPro"/>
</dbReference>
<dbReference type="InterPro" id="IPR036524">
    <property type="entry name" value="Frataxin/CyaY_sf"/>
</dbReference>
<dbReference type="EnsemblMetazoa" id="SMAR012702-RA">
    <property type="protein sequence ID" value="SMAR012702-PA"/>
    <property type="gene ID" value="SMAR012702"/>
</dbReference>
<dbReference type="Proteomes" id="UP000014500">
    <property type="component" value="Unassembled WGS sequence"/>
</dbReference>
<keyword evidence="11" id="KW-0496">Mitochondrion</keyword>
<dbReference type="GO" id="GO:0006826">
    <property type="term" value="P:iron ion transport"/>
    <property type="evidence" value="ECO:0007669"/>
    <property type="project" value="UniProtKB-KW"/>
</dbReference>